<evidence type="ECO:0000256" key="1">
    <source>
        <dbReference type="ARBA" id="ARBA00009632"/>
    </source>
</evidence>
<reference evidence="5 6" key="1">
    <citation type="submission" date="2019-10" db="EMBL/GenBank/DDBJ databases">
        <title>Bifidobacterium from non-human primates.</title>
        <authorList>
            <person name="Modesto M."/>
        </authorList>
    </citation>
    <scope>NUCLEOTIDE SEQUENCE [LARGE SCALE GENOMIC DNA]</scope>
    <source>
        <strain evidence="5 6">TREC</strain>
    </source>
</reference>
<feature type="domain" description="Acetyl-CoA hydrolase/transferase N-terminal" evidence="3">
    <location>
        <begin position="76"/>
        <end position="185"/>
    </location>
</feature>
<dbReference type="EMBL" id="WHZY01000003">
    <property type="protein sequence ID" value="NEG77913.1"/>
    <property type="molecule type" value="Genomic_DNA"/>
</dbReference>
<dbReference type="InterPro" id="IPR003702">
    <property type="entry name" value="ActCoA_hydro_N"/>
</dbReference>
<evidence type="ECO:0000313" key="5">
    <source>
        <dbReference type="EMBL" id="NEG77913.1"/>
    </source>
</evidence>
<protein>
    <recommendedName>
        <fullName evidence="7">4-hydroxybutyrate CoA-transferase</fullName>
    </recommendedName>
</protein>
<evidence type="ECO:0000256" key="2">
    <source>
        <dbReference type="ARBA" id="ARBA00022679"/>
    </source>
</evidence>
<keyword evidence="6" id="KW-1185">Reference proteome</keyword>
<evidence type="ECO:0000313" key="6">
    <source>
        <dbReference type="Proteomes" id="UP000469763"/>
    </source>
</evidence>
<dbReference type="Proteomes" id="UP000469763">
    <property type="component" value="Unassembled WGS sequence"/>
</dbReference>
<sequence length="435" mass="47222">MTDFAQEYRAKLRTVPQILDLIHSHDTIVAGSSGDEPIQVLRELHTIADRVEDVKVLLYGLPEPFEFATNPAYRGSFRTVSSFSDRNTRAAHDARTISFVPSHGHDAVDTARRGLAENPEVYIGQASAPDRNGFVSFGGGTGNFWQAHKAKTVIIGINPNIPHTSGYTELHISDIDYFYEAEERPLHSLADVPPANDVELAIGRNVAGLIADGSTIQLGVGKAPAASAQFLADKNDLGIHSEMMPGSLLPLIQSGVINGRAKTFLPYKHVAAFPAPFKEFYEYIDYNPSFLFLPISYVNSADAITRHRRMVSVNSALQVDLTGQIDSETLGSTQFSGTGGAADFAIGASRAPEGKSIIAIPSTAGHGEVSRIQPVLSPGSVVSISRNDIDYVVTEYGVAALRGVPVDERVRRLIAIAHPKFRDELTEGAERYRLW</sequence>
<dbReference type="AlphaFoldDB" id="A0A7K3TI25"/>
<dbReference type="Gene3D" id="3.30.750.70">
    <property type="entry name" value="4-hydroxybutyrate coenzyme like domains"/>
    <property type="match status" value="1"/>
</dbReference>
<evidence type="ECO:0000259" key="4">
    <source>
        <dbReference type="Pfam" id="PF13336"/>
    </source>
</evidence>
<dbReference type="PANTHER" id="PTHR21432:SF20">
    <property type="entry name" value="ACETYL-COA HYDROLASE"/>
    <property type="match status" value="1"/>
</dbReference>
<dbReference type="OrthoDB" id="9801795at2"/>
<dbReference type="InterPro" id="IPR037171">
    <property type="entry name" value="NagB/RpiA_transferase-like"/>
</dbReference>
<dbReference type="Pfam" id="PF02550">
    <property type="entry name" value="AcetylCoA_hydro"/>
    <property type="match status" value="1"/>
</dbReference>
<dbReference type="InterPro" id="IPR038460">
    <property type="entry name" value="AcetylCoA_hyd_C_sf"/>
</dbReference>
<proteinExistence type="inferred from homology"/>
<dbReference type="GO" id="GO:0008775">
    <property type="term" value="F:acetate CoA-transferase activity"/>
    <property type="evidence" value="ECO:0007669"/>
    <property type="project" value="InterPro"/>
</dbReference>
<gene>
    <name evidence="5" type="ORF">GFD22_02765</name>
</gene>
<dbReference type="InterPro" id="IPR026888">
    <property type="entry name" value="AcetylCoA_hyd_C"/>
</dbReference>
<dbReference type="GO" id="GO:0006083">
    <property type="term" value="P:acetate metabolic process"/>
    <property type="evidence" value="ECO:0007669"/>
    <property type="project" value="InterPro"/>
</dbReference>
<comment type="similarity">
    <text evidence="1">Belongs to the acetyl-CoA hydrolase/transferase family.</text>
</comment>
<dbReference type="SUPFAM" id="SSF100950">
    <property type="entry name" value="NagB/RpiA/CoA transferase-like"/>
    <property type="match status" value="2"/>
</dbReference>
<dbReference type="InterPro" id="IPR046433">
    <property type="entry name" value="ActCoA_hydro"/>
</dbReference>
<dbReference type="Gene3D" id="3.40.1080.10">
    <property type="entry name" value="Glutaconate Coenzyme A-transferase"/>
    <property type="match status" value="1"/>
</dbReference>
<evidence type="ECO:0000259" key="3">
    <source>
        <dbReference type="Pfam" id="PF02550"/>
    </source>
</evidence>
<feature type="domain" description="Acetyl-CoA hydrolase/transferase C-terminal" evidence="4">
    <location>
        <begin position="278"/>
        <end position="428"/>
    </location>
</feature>
<dbReference type="Pfam" id="PF13336">
    <property type="entry name" value="AcetylCoA_hyd_C"/>
    <property type="match status" value="1"/>
</dbReference>
<keyword evidence="2" id="KW-0808">Transferase</keyword>
<name>A0A7K3TI25_9BIFI</name>
<evidence type="ECO:0008006" key="7">
    <source>
        <dbReference type="Google" id="ProtNLM"/>
    </source>
</evidence>
<dbReference type="Gene3D" id="3.40.1080.20">
    <property type="entry name" value="Acetyl-CoA hydrolase/transferase C-terminal domain"/>
    <property type="match status" value="1"/>
</dbReference>
<accession>A0A7K3TI25</accession>
<organism evidence="5 6">
    <name type="scientific">Bifidobacterium avesanii</name>
    <dbReference type="NCBI Taxonomy" id="1798157"/>
    <lineage>
        <taxon>Bacteria</taxon>
        <taxon>Bacillati</taxon>
        <taxon>Actinomycetota</taxon>
        <taxon>Actinomycetes</taxon>
        <taxon>Bifidobacteriales</taxon>
        <taxon>Bifidobacteriaceae</taxon>
        <taxon>Bifidobacterium</taxon>
    </lineage>
</organism>
<dbReference type="RefSeq" id="WP_152350458.1">
    <property type="nucleotide sequence ID" value="NZ_WBSN01000009.1"/>
</dbReference>
<dbReference type="PANTHER" id="PTHR21432">
    <property type="entry name" value="ACETYL-COA HYDROLASE-RELATED"/>
    <property type="match status" value="1"/>
</dbReference>
<comment type="caution">
    <text evidence="5">The sequence shown here is derived from an EMBL/GenBank/DDBJ whole genome shotgun (WGS) entry which is preliminary data.</text>
</comment>